<sequence length="306" mass="31239">MTVVGAVLPVFAIILVGFAFARLRGLGEDAVAILNAYVVWVALPALLFDFVAQADRDTLAQPGFILVFGAAMLAVFAVALIANRHRPLARRSLDALSASYANTAYLGIPLAGALLGPVGTAAAVIASLMTVCALFALSVTLVEIDLAPGGKPLHRIGRIATAVVRNPLVAAPLAGLAWAATGLAIPAPAASVLALLSATASPVALVTIGVFLAQPRPAGNARELGATVMLKLIAQPLLTFAMLLAVPLARPWAAAALLLAALPTGTGPFMVAQLYQQDVTLTARTILVSTILSVLTVTALAWVLVG</sequence>
<evidence type="ECO:0000256" key="2">
    <source>
        <dbReference type="ARBA" id="ARBA00010145"/>
    </source>
</evidence>
<dbReference type="GO" id="GO:0055085">
    <property type="term" value="P:transmembrane transport"/>
    <property type="evidence" value="ECO:0007669"/>
    <property type="project" value="InterPro"/>
</dbReference>
<comment type="subcellular location">
    <subcellularLocation>
        <location evidence="1">Cell membrane</location>
        <topology evidence="1">Multi-pass membrane protein</topology>
    </subcellularLocation>
</comment>
<evidence type="ECO:0000256" key="1">
    <source>
        <dbReference type="ARBA" id="ARBA00004651"/>
    </source>
</evidence>
<dbReference type="EMBL" id="RCZK01000003">
    <property type="protein sequence ID" value="TPG13745.1"/>
    <property type="molecule type" value="Genomic_DNA"/>
</dbReference>
<feature type="transmembrane region" description="Helical" evidence="8">
    <location>
        <begin position="224"/>
        <end position="246"/>
    </location>
</feature>
<protein>
    <submittedName>
        <fullName evidence="9">AEC family transporter</fullName>
    </submittedName>
</protein>
<feature type="transmembrane region" description="Helical" evidence="8">
    <location>
        <begin position="30"/>
        <end position="52"/>
    </location>
</feature>
<gene>
    <name evidence="9" type="ORF">EAH84_05110</name>
</gene>
<keyword evidence="3" id="KW-0813">Transport</keyword>
<dbReference type="AlphaFoldDB" id="A0A502CJB5"/>
<feature type="transmembrane region" description="Helical" evidence="8">
    <location>
        <begin position="163"/>
        <end position="185"/>
    </location>
</feature>
<feature type="transmembrane region" description="Helical" evidence="8">
    <location>
        <begin position="95"/>
        <end position="115"/>
    </location>
</feature>
<feature type="transmembrane region" description="Helical" evidence="8">
    <location>
        <begin position="6"/>
        <end position="23"/>
    </location>
</feature>
<evidence type="ECO:0000313" key="9">
    <source>
        <dbReference type="EMBL" id="TPG13745.1"/>
    </source>
</evidence>
<keyword evidence="4" id="KW-1003">Cell membrane</keyword>
<evidence type="ECO:0000256" key="4">
    <source>
        <dbReference type="ARBA" id="ARBA00022475"/>
    </source>
</evidence>
<dbReference type="PANTHER" id="PTHR36838:SF3">
    <property type="entry name" value="TRANSPORTER AUXIN EFFLUX CARRIER EC FAMILY"/>
    <property type="match status" value="1"/>
</dbReference>
<dbReference type="RefSeq" id="WP_140868770.1">
    <property type="nucleotide sequence ID" value="NZ_RCZK01000003.1"/>
</dbReference>
<dbReference type="OrthoDB" id="9810457at2"/>
<proteinExistence type="inferred from homology"/>
<keyword evidence="6 8" id="KW-1133">Transmembrane helix</keyword>
<reference evidence="9 10" key="1">
    <citation type="journal article" date="2019" name="Environ. Microbiol.">
        <title>Species interactions and distinct microbial communities in high Arctic permafrost affected cryosols are associated with the CH4 and CO2 gas fluxes.</title>
        <authorList>
            <person name="Altshuler I."/>
            <person name="Hamel J."/>
            <person name="Turney S."/>
            <person name="Magnuson E."/>
            <person name="Levesque R."/>
            <person name="Greer C."/>
            <person name="Whyte L.G."/>
        </authorList>
    </citation>
    <scope>NUCLEOTIDE SEQUENCE [LARGE SCALE GENOMIC DNA]</scope>
    <source>
        <strain evidence="9 10">S5.1</strain>
    </source>
</reference>
<keyword evidence="5 8" id="KW-0812">Transmembrane</keyword>
<name>A0A502CJB5_9SPHN</name>
<keyword evidence="10" id="KW-1185">Reference proteome</keyword>
<evidence type="ECO:0000256" key="6">
    <source>
        <dbReference type="ARBA" id="ARBA00022989"/>
    </source>
</evidence>
<evidence type="ECO:0000256" key="5">
    <source>
        <dbReference type="ARBA" id="ARBA00022692"/>
    </source>
</evidence>
<evidence type="ECO:0000256" key="7">
    <source>
        <dbReference type="ARBA" id="ARBA00023136"/>
    </source>
</evidence>
<feature type="transmembrane region" description="Helical" evidence="8">
    <location>
        <begin position="191"/>
        <end position="212"/>
    </location>
</feature>
<dbReference type="Gene3D" id="1.20.1530.20">
    <property type="match status" value="1"/>
</dbReference>
<evidence type="ECO:0000256" key="3">
    <source>
        <dbReference type="ARBA" id="ARBA00022448"/>
    </source>
</evidence>
<accession>A0A502CJB5</accession>
<feature type="transmembrane region" description="Helical" evidence="8">
    <location>
        <begin position="64"/>
        <end position="83"/>
    </location>
</feature>
<feature type="transmembrane region" description="Helical" evidence="8">
    <location>
        <begin position="286"/>
        <end position="305"/>
    </location>
</feature>
<dbReference type="GO" id="GO:0005886">
    <property type="term" value="C:plasma membrane"/>
    <property type="evidence" value="ECO:0007669"/>
    <property type="project" value="UniProtKB-SubCell"/>
</dbReference>
<feature type="transmembrane region" description="Helical" evidence="8">
    <location>
        <begin position="252"/>
        <end position="274"/>
    </location>
</feature>
<dbReference type="InterPro" id="IPR004776">
    <property type="entry name" value="Mem_transp_PIN-like"/>
</dbReference>
<dbReference type="Pfam" id="PF03547">
    <property type="entry name" value="Mem_trans"/>
    <property type="match status" value="2"/>
</dbReference>
<evidence type="ECO:0000313" key="10">
    <source>
        <dbReference type="Proteomes" id="UP000318413"/>
    </source>
</evidence>
<comment type="caution">
    <text evidence="9">The sequence shown here is derived from an EMBL/GenBank/DDBJ whole genome shotgun (WGS) entry which is preliminary data.</text>
</comment>
<dbReference type="Proteomes" id="UP000318413">
    <property type="component" value="Unassembled WGS sequence"/>
</dbReference>
<keyword evidence="7 8" id="KW-0472">Membrane</keyword>
<dbReference type="PANTHER" id="PTHR36838">
    <property type="entry name" value="AUXIN EFFLUX CARRIER FAMILY PROTEIN"/>
    <property type="match status" value="1"/>
</dbReference>
<comment type="similarity">
    <text evidence="2">Belongs to the auxin efflux carrier (TC 2.A.69) family.</text>
</comment>
<feature type="transmembrane region" description="Helical" evidence="8">
    <location>
        <begin position="121"/>
        <end position="142"/>
    </location>
</feature>
<evidence type="ECO:0000256" key="8">
    <source>
        <dbReference type="SAM" id="Phobius"/>
    </source>
</evidence>
<organism evidence="9 10">
    <name type="scientific">Sphingomonas oligophenolica</name>
    <dbReference type="NCBI Taxonomy" id="301154"/>
    <lineage>
        <taxon>Bacteria</taxon>
        <taxon>Pseudomonadati</taxon>
        <taxon>Pseudomonadota</taxon>
        <taxon>Alphaproteobacteria</taxon>
        <taxon>Sphingomonadales</taxon>
        <taxon>Sphingomonadaceae</taxon>
        <taxon>Sphingomonas</taxon>
    </lineage>
</organism>
<dbReference type="InterPro" id="IPR038770">
    <property type="entry name" value="Na+/solute_symporter_sf"/>
</dbReference>